<organism evidence="2 3">
    <name type="scientific">Saponaria officinalis</name>
    <name type="common">Common soapwort</name>
    <name type="synonym">Lychnis saponaria</name>
    <dbReference type="NCBI Taxonomy" id="3572"/>
    <lineage>
        <taxon>Eukaryota</taxon>
        <taxon>Viridiplantae</taxon>
        <taxon>Streptophyta</taxon>
        <taxon>Embryophyta</taxon>
        <taxon>Tracheophyta</taxon>
        <taxon>Spermatophyta</taxon>
        <taxon>Magnoliopsida</taxon>
        <taxon>eudicotyledons</taxon>
        <taxon>Gunneridae</taxon>
        <taxon>Pentapetalae</taxon>
        <taxon>Caryophyllales</taxon>
        <taxon>Caryophyllaceae</taxon>
        <taxon>Caryophylleae</taxon>
        <taxon>Saponaria</taxon>
    </lineage>
</organism>
<feature type="region of interest" description="Disordered" evidence="1">
    <location>
        <begin position="221"/>
        <end position="241"/>
    </location>
</feature>
<reference evidence="2" key="1">
    <citation type="submission" date="2024-03" db="EMBL/GenBank/DDBJ databases">
        <title>WGS assembly of Saponaria officinalis var. Norfolk2.</title>
        <authorList>
            <person name="Jenkins J."/>
            <person name="Shu S."/>
            <person name="Grimwood J."/>
            <person name="Barry K."/>
            <person name="Goodstein D."/>
            <person name="Schmutz J."/>
            <person name="Leebens-Mack J."/>
            <person name="Osbourn A."/>
        </authorList>
    </citation>
    <scope>NUCLEOTIDE SEQUENCE [LARGE SCALE GENOMIC DNA]</scope>
    <source>
        <strain evidence="2">JIC</strain>
    </source>
</reference>
<name>A0AAW1HK29_SAPOF</name>
<proteinExistence type="predicted"/>
<dbReference type="Proteomes" id="UP001443914">
    <property type="component" value="Unassembled WGS sequence"/>
</dbReference>
<protein>
    <submittedName>
        <fullName evidence="2">Uncharacterized protein</fullName>
    </submittedName>
</protein>
<gene>
    <name evidence="2" type="ORF">RND81_11G100500</name>
</gene>
<dbReference type="PANTHER" id="PTHR33018">
    <property type="entry name" value="OS10G0338966 PROTEIN-RELATED"/>
    <property type="match status" value="1"/>
</dbReference>
<dbReference type="EMBL" id="JBDFQZ010000011">
    <property type="protein sequence ID" value="KAK9676785.1"/>
    <property type="molecule type" value="Genomic_DNA"/>
</dbReference>
<evidence type="ECO:0000313" key="3">
    <source>
        <dbReference type="Proteomes" id="UP001443914"/>
    </source>
</evidence>
<accession>A0AAW1HK29</accession>
<feature type="non-terminal residue" evidence="2">
    <location>
        <position position="1"/>
    </location>
</feature>
<dbReference type="PANTHER" id="PTHR33018:SF34">
    <property type="entry name" value="OS02G0472350 PROTEIN"/>
    <property type="match status" value="1"/>
</dbReference>
<dbReference type="AlphaFoldDB" id="A0AAW1HK29"/>
<sequence>NIKDLSEHSRKRSNLKISSYRGGSLGYQYYEDEIVQEHLKQGRHIDQVPRHKLWIRAHSRVKDGVQTFSNPNDYEIAKEINSLKAKTESGEIVLEGGRDDILARAIKKPEHGGRVRGIGSGITNTEYFGFCRPTPPSQMRAELTGLRSEVALMRNNQQFMMTFIMSWLDQEQMKQFMVGLNKMGMFGGQGGDQFSFYGQKNGFFTQLLNNGDGDNGLCQRSKGDDGFTQHHKGPNDKEVGTEHQTELHIEKTNPSPSAFLSYEIDYDTPISKHVLPQ</sequence>
<comment type="caution">
    <text evidence="2">The sequence shown here is derived from an EMBL/GenBank/DDBJ whole genome shotgun (WGS) entry which is preliminary data.</text>
</comment>
<feature type="non-terminal residue" evidence="2">
    <location>
        <position position="277"/>
    </location>
</feature>
<evidence type="ECO:0000313" key="2">
    <source>
        <dbReference type="EMBL" id="KAK9676785.1"/>
    </source>
</evidence>
<evidence type="ECO:0000256" key="1">
    <source>
        <dbReference type="SAM" id="MobiDB-lite"/>
    </source>
</evidence>
<keyword evidence="3" id="KW-1185">Reference proteome</keyword>